<sequence length="143" mass="15518">MSATHACPDGAAAPLRQPHHRRLQSLTRPSPNLASSLTSPRHRGSGRKTPSPSRQGHAMYTSPDQAPRSFGEAPTSTTHQHGKSHHWMHLLMCAPMLLVVAGYLWAGRASLAAGGVLAVLVPAISCMLMMWLMMRMMDHGSQH</sequence>
<keyword evidence="2" id="KW-0812">Transmembrane</keyword>
<dbReference type="Proteomes" id="UP000004668">
    <property type="component" value="Unassembled WGS sequence"/>
</dbReference>
<evidence type="ECO:0000256" key="1">
    <source>
        <dbReference type="SAM" id="MobiDB-lite"/>
    </source>
</evidence>
<organism evidence="3 4">
    <name type="scientific">Actinomyces viscosus C505</name>
    <dbReference type="NCBI Taxonomy" id="562973"/>
    <lineage>
        <taxon>Bacteria</taxon>
        <taxon>Bacillati</taxon>
        <taxon>Actinomycetota</taxon>
        <taxon>Actinomycetes</taxon>
        <taxon>Actinomycetales</taxon>
        <taxon>Actinomycetaceae</taxon>
        <taxon>Actinomyces</taxon>
    </lineage>
</organism>
<gene>
    <name evidence="3" type="ORF">HMPREF0059_00650</name>
</gene>
<comment type="caution">
    <text evidence="3">The sequence shown here is derived from an EMBL/GenBank/DDBJ whole genome shotgun (WGS) entry which is preliminary data.</text>
</comment>
<protein>
    <recommendedName>
        <fullName evidence="5">DUF2933 domain-containing protein</fullName>
    </recommendedName>
</protein>
<feature type="transmembrane region" description="Helical" evidence="2">
    <location>
        <begin position="87"/>
        <end position="106"/>
    </location>
</feature>
<evidence type="ECO:0000313" key="4">
    <source>
        <dbReference type="Proteomes" id="UP000004668"/>
    </source>
</evidence>
<evidence type="ECO:0008006" key="5">
    <source>
        <dbReference type="Google" id="ProtNLM"/>
    </source>
</evidence>
<evidence type="ECO:0000313" key="3">
    <source>
        <dbReference type="EMBL" id="EGE39301.1"/>
    </source>
</evidence>
<evidence type="ECO:0000256" key="2">
    <source>
        <dbReference type="SAM" id="Phobius"/>
    </source>
</evidence>
<proteinExistence type="predicted"/>
<feature type="region of interest" description="Disordered" evidence="1">
    <location>
        <begin position="1"/>
        <end position="81"/>
    </location>
</feature>
<accession>F2UW48</accession>
<dbReference type="AlphaFoldDB" id="F2UW48"/>
<name>F2UW48_ACTVI</name>
<feature type="transmembrane region" description="Helical" evidence="2">
    <location>
        <begin position="112"/>
        <end position="133"/>
    </location>
</feature>
<keyword evidence="2" id="KW-1133">Transmembrane helix</keyword>
<feature type="compositionally biased region" description="Polar residues" evidence="1">
    <location>
        <begin position="24"/>
        <end position="39"/>
    </location>
</feature>
<dbReference type="HOGENOM" id="CLU_150461_0_0_11"/>
<dbReference type="EMBL" id="ACRE02000026">
    <property type="protein sequence ID" value="EGE39301.1"/>
    <property type="molecule type" value="Genomic_DNA"/>
</dbReference>
<dbReference type="eggNOG" id="ENOG5031H6Q">
    <property type="taxonomic scope" value="Bacteria"/>
</dbReference>
<reference evidence="4" key="1">
    <citation type="submission" date="2010-02" db="EMBL/GenBank/DDBJ databases">
        <title>The Genome Sequence of Prevotella oris strain C735.</title>
        <authorList>
            <consortium name="The Broad Institute Genome Sequencing Platform"/>
            <person name="Ward D."/>
            <person name="Feldgarden M."/>
            <person name="Earl A."/>
            <person name="Young S.K."/>
            <person name="Zeng Q."/>
            <person name="Koehrsen M."/>
            <person name="Alvarado L."/>
            <person name="Berlin A."/>
            <person name="Bochicchio J."/>
            <person name="Borenstein D."/>
            <person name="Chapman S.B."/>
            <person name="Chen Z."/>
            <person name="Engels R."/>
            <person name="Freedman E."/>
            <person name="Gellesch M."/>
            <person name="Goldberg J."/>
            <person name="Griggs A."/>
            <person name="Gujja S."/>
            <person name="Heilman E."/>
            <person name="Heiman D."/>
            <person name="Hepburn T."/>
            <person name="Howarth C."/>
            <person name="Jen D."/>
            <person name="Larson L."/>
            <person name="Mehta T."/>
            <person name="Park D."/>
            <person name="Pearson M."/>
            <person name="Roberts A."/>
            <person name="Saif S."/>
            <person name="Shea T."/>
            <person name="Shenoy N."/>
            <person name="Sisk P."/>
            <person name="Stolte C."/>
            <person name="Sykes S."/>
            <person name="Thomson T."/>
            <person name="Walk T."/>
            <person name="White J."/>
            <person name="Yandava C."/>
            <person name="Sibley C.D."/>
            <person name="Field T.R."/>
            <person name="Grinwis M."/>
            <person name="Eshaghurshan C.S."/>
            <person name="Surette M.G."/>
            <person name="Haas B."/>
            <person name="Nusbaum C."/>
            <person name="Birren B."/>
        </authorList>
    </citation>
    <scope>NUCLEOTIDE SEQUENCE [LARGE SCALE GENOMIC DNA]</scope>
    <source>
        <strain evidence="4">C505</strain>
    </source>
</reference>
<keyword evidence="2" id="KW-0472">Membrane</keyword>
<reference evidence="3 4" key="2">
    <citation type="submission" date="2011-10" db="EMBL/GenBank/DDBJ databases">
        <title>The Genome Sequence of Actinomyces viscosus C505.</title>
        <authorList>
            <consortium name="The Broad Institute Genome Sequencing Platform"/>
            <consortium name="The Broad Institute Genome Sequencing Center for Infectious Disease"/>
            <person name="Earl A."/>
            <person name="Ward D."/>
            <person name="Feldgarden M."/>
            <person name="Gevers D."/>
            <person name="Sibley C.D."/>
            <person name="Field T.R."/>
            <person name="Grinwis M."/>
            <person name="Eshaghurshan C.S."/>
            <person name="Surette M.G."/>
            <person name="Young S.K."/>
            <person name="Zeng Q."/>
            <person name="Gargeya S."/>
            <person name="Fitzgerald M."/>
            <person name="Haas B."/>
            <person name="Abouelleil A."/>
            <person name="Alvarado L."/>
            <person name="Arachchi H.M."/>
            <person name="Berlin A."/>
            <person name="Brown A."/>
            <person name="Chapman S.B."/>
            <person name="Chen Z."/>
            <person name="Dunbar C."/>
            <person name="Freedman E."/>
            <person name="Gearin G."/>
            <person name="Goldberg J."/>
            <person name="Griggs A."/>
            <person name="Gujja S."/>
            <person name="Heiman D."/>
            <person name="Howarth C."/>
            <person name="Larson L."/>
            <person name="Lui A."/>
            <person name="MacDonald P.J.P."/>
            <person name="Montmayeur A."/>
            <person name="Murphy C."/>
            <person name="Neiman D."/>
            <person name="Pearson M."/>
            <person name="Priest M."/>
            <person name="Roberts A."/>
            <person name="Saif S."/>
            <person name="Shea T."/>
            <person name="Shenoy N."/>
            <person name="Sisk P."/>
            <person name="Stolte C."/>
            <person name="Sykes S."/>
            <person name="Wortman J."/>
            <person name="Nusbaum C."/>
            <person name="Birren B."/>
        </authorList>
    </citation>
    <scope>NUCLEOTIDE SEQUENCE [LARGE SCALE GENOMIC DNA]</scope>
    <source>
        <strain evidence="3 4">C505</strain>
    </source>
</reference>